<evidence type="ECO:0000313" key="2">
    <source>
        <dbReference type="EMBL" id="SCE69649.1"/>
    </source>
</evidence>
<gene>
    <name evidence="2" type="ORF">GA0070612_0312</name>
</gene>
<dbReference type="InterPro" id="IPR010982">
    <property type="entry name" value="Lambda_DNA-bd_dom_sf"/>
</dbReference>
<dbReference type="SUPFAM" id="SSF47413">
    <property type="entry name" value="lambda repressor-like DNA-binding domains"/>
    <property type="match status" value="1"/>
</dbReference>
<dbReference type="InterPro" id="IPR043917">
    <property type="entry name" value="DUF5753"/>
</dbReference>
<accession>A0A1C4UDC1</accession>
<dbReference type="Gene3D" id="1.10.260.40">
    <property type="entry name" value="lambda repressor-like DNA-binding domains"/>
    <property type="match status" value="1"/>
</dbReference>
<dbReference type="Pfam" id="PF19054">
    <property type="entry name" value="DUF5753"/>
    <property type="match status" value="1"/>
</dbReference>
<evidence type="ECO:0000259" key="1">
    <source>
        <dbReference type="SMART" id="SM00530"/>
    </source>
</evidence>
<name>A0A1C4UDC1_9ACTN</name>
<organism evidence="2 3">
    <name type="scientific">Micromonospora chokoriensis</name>
    <dbReference type="NCBI Taxonomy" id="356851"/>
    <lineage>
        <taxon>Bacteria</taxon>
        <taxon>Bacillati</taxon>
        <taxon>Actinomycetota</taxon>
        <taxon>Actinomycetes</taxon>
        <taxon>Micromonosporales</taxon>
        <taxon>Micromonosporaceae</taxon>
        <taxon>Micromonospora</taxon>
    </lineage>
</organism>
<protein>
    <submittedName>
        <fullName evidence="2">Helix-turn-helix domain-containing protein</fullName>
    </submittedName>
</protein>
<dbReference type="AlphaFoldDB" id="A0A1C4UDC1"/>
<dbReference type="InterPro" id="IPR001387">
    <property type="entry name" value="Cro/C1-type_HTH"/>
</dbReference>
<feature type="domain" description="HTH cro/C1-type" evidence="1">
    <location>
        <begin position="9"/>
        <end position="64"/>
    </location>
</feature>
<dbReference type="Proteomes" id="UP000198224">
    <property type="component" value="Chromosome I"/>
</dbReference>
<dbReference type="EMBL" id="LT607409">
    <property type="protein sequence ID" value="SCE69649.1"/>
    <property type="molecule type" value="Genomic_DNA"/>
</dbReference>
<sequence>MRRRRLGIILRDLRIAARLTGEEVGQRVERSASWVSRVEHGRVGLRSRDLHDLLDALEVTSEETREALTQLARESKQRGWWNRYGQTITGPYASFISFEHEATGLLCYETIVVNGLLQTEAYARALNDRATSVQVSEDADRQVQIKLNRQQRLTGEHPPELWVILDEAVLRRPFGGPSVMRDQLLHLATTADEMPHVSIQVLPHRQAIFPGMIASFTLMEFPAPDTSIVFSEGLTGAVHGEAEEAARCTIIFNELRAAALSKRDSIRELREAAQMMGEQ</sequence>
<evidence type="ECO:0000313" key="3">
    <source>
        <dbReference type="Proteomes" id="UP000198224"/>
    </source>
</evidence>
<dbReference type="CDD" id="cd00093">
    <property type="entry name" value="HTH_XRE"/>
    <property type="match status" value="1"/>
</dbReference>
<keyword evidence="3" id="KW-1185">Reference proteome</keyword>
<dbReference type="Pfam" id="PF13560">
    <property type="entry name" value="HTH_31"/>
    <property type="match status" value="1"/>
</dbReference>
<reference evidence="3" key="1">
    <citation type="submission" date="2016-06" db="EMBL/GenBank/DDBJ databases">
        <authorList>
            <person name="Varghese N."/>
            <person name="Submissions Spin"/>
        </authorList>
    </citation>
    <scope>NUCLEOTIDE SEQUENCE [LARGE SCALE GENOMIC DNA]</scope>
    <source>
        <strain evidence="3">DSM 45160</strain>
    </source>
</reference>
<proteinExistence type="predicted"/>
<dbReference type="GO" id="GO:0003677">
    <property type="term" value="F:DNA binding"/>
    <property type="evidence" value="ECO:0007669"/>
    <property type="project" value="InterPro"/>
</dbReference>
<dbReference type="SMART" id="SM00530">
    <property type="entry name" value="HTH_XRE"/>
    <property type="match status" value="1"/>
</dbReference>